<sequence length="1189" mass="125215">PGILYFGYIAYDASKVAITTSPCGTYCYFAASGYTIPNDGNWHKFNATTTGEGTAYPNFPVGTKFVRILVFLNYAASTNEVSRIDHVTLKRINFGPLFVGNNFSTTNLADQNQATQLYTTSSNNFIITPPGTGNVGIGTTSPSAQLEVNGKVTVGTSLGANISAGQVGVPDGGKFISAAGTQSYYSPSAGASEISLQTSLNFRAYNGGSPINAMYIATNGNVGIGITAPQSSLHIFKAEGGVGTKDATITLGGYTTQGATIASYRYEGDSNSRGLMFSTRNTGVGMIDAMTITGPGNVGIGTTSPGSKLDVSGTVTATDLTCTDCLAQGDIGASAIGQGELKTTTGSVSASRTCGPDSVSSNLTLPGGEYGFYPQTRTTQCANGSGGYHAQIAASANNTSFVTNINISNGAGDASGSITSYAQQRYIQGSPPYDIDGYNIKYFVYMLWNKELNMAENMYLAEDPPWEYNGKDPGAVPHPFFDYFERPLPSQKQIVLVDPEDYEQWKQKAKENKMDLILYLQDYYELDEGYNQIPISPITNQPIRLQKGVTWGKLKLKANPYIRTERPVAASTSSYEQADLAEYYPGATFLTPGDIVEFRQSEKNEAHYQLEASETPASYKLAGVISTSPSTTLNNPKTYRGIDIKDAPLALLGRVPVKVSTLNGPIKVGDPITSTQVAGIGGRATRAGTIIGTALQSLDPATAQKSIVWDESASRWKVEGKPCSSEQEKCYAHDKILVFLNLSWYDPDVYLTNTGELVLNGNPVDGYTVSTPQGVTNRLGALAGLVSANIKAGAIVAKEAITDSLSAATATVDNLLVTSGLVSPVVRTALISPLPDQTDVAVQIGKQNADGTSGFGELIIEDATGSAVASIDTQGNATFSGTLEANEVKTNEVVAGKIYADEIVARNGYFGETNTASISGITREEIEKILRDVEQDQQILAQASTWDISAATDSANLNELAVANLYVTQQAAVNALSVTSSLAVGADLVLQSTLNEQQLTVNSIDTLSAPLSIQSLAMAPVEIMAGKVRVDTNGDVTISGNLFVAGKIESSGLTLKDAGGFGELLNLEDGSGNQVGSISASGSAEFNSVTADRLIIAGAGATPVLPDVSGEIQTNATVGSAIIPAGITEITIRNPNISDYTLVYITSTSSTQNNALYVKSKGPGFFTVGFSDPITLDVTLNWWVIDSHE</sequence>
<reference evidence="1 2" key="1">
    <citation type="journal article" date="2015" name="Nature">
        <title>rRNA introns, odd ribosomes, and small enigmatic genomes across a large radiation of phyla.</title>
        <authorList>
            <person name="Brown C.T."/>
            <person name="Hug L.A."/>
            <person name="Thomas B.C."/>
            <person name="Sharon I."/>
            <person name="Castelle C.J."/>
            <person name="Singh A."/>
            <person name="Wilkins M.J."/>
            <person name="Williams K.H."/>
            <person name="Banfield J.F."/>
        </authorList>
    </citation>
    <scope>NUCLEOTIDE SEQUENCE [LARGE SCALE GENOMIC DNA]</scope>
</reference>
<accession>A0A0G1N8B7</accession>
<evidence type="ECO:0000313" key="1">
    <source>
        <dbReference type="EMBL" id="KKU16804.1"/>
    </source>
</evidence>
<organism evidence="1 2">
    <name type="scientific">Candidatus Woesebacteria bacterium GW2011_GWC2_45_9</name>
    <dbReference type="NCBI Taxonomy" id="1618589"/>
    <lineage>
        <taxon>Bacteria</taxon>
        <taxon>Candidatus Woeseibacteriota</taxon>
    </lineage>
</organism>
<comment type="caution">
    <text evidence="1">The sequence shown here is derived from an EMBL/GenBank/DDBJ whole genome shotgun (WGS) entry which is preliminary data.</text>
</comment>
<dbReference type="Proteomes" id="UP000034922">
    <property type="component" value="Unassembled WGS sequence"/>
</dbReference>
<dbReference type="STRING" id="1618589.UX25_C0024G0011"/>
<dbReference type="AlphaFoldDB" id="A0A0G1N8B7"/>
<protein>
    <submittedName>
        <fullName evidence="1">Cell wall surface anchor family protein</fullName>
    </submittedName>
</protein>
<dbReference type="EMBL" id="LCLM01000024">
    <property type="protein sequence ID" value="KKU16804.1"/>
    <property type="molecule type" value="Genomic_DNA"/>
</dbReference>
<gene>
    <name evidence="1" type="ORF">UX25_C0024G0011</name>
</gene>
<proteinExistence type="predicted"/>
<name>A0A0G1N8B7_9BACT</name>
<feature type="non-terminal residue" evidence="1">
    <location>
        <position position="1"/>
    </location>
</feature>
<evidence type="ECO:0000313" key="2">
    <source>
        <dbReference type="Proteomes" id="UP000034922"/>
    </source>
</evidence>